<evidence type="ECO:0000313" key="2">
    <source>
        <dbReference type="Proteomes" id="UP000887013"/>
    </source>
</evidence>
<sequence>MSKLISIFLDTSVTFEHIGDRISQIEVRKADSAAKGCAGGAGGGRVELYSSCCRVELFFSCFRVELFSSCYSFGFGFQGAGGAGCAGSGRVEVFSSCCRVELFSFCYSFGFGFQGAGGAGCAGSGRVELFSFYF</sequence>
<organism evidence="1 2">
    <name type="scientific">Nephila pilipes</name>
    <name type="common">Giant wood spider</name>
    <name type="synonym">Nephila maculata</name>
    <dbReference type="NCBI Taxonomy" id="299642"/>
    <lineage>
        <taxon>Eukaryota</taxon>
        <taxon>Metazoa</taxon>
        <taxon>Ecdysozoa</taxon>
        <taxon>Arthropoda</taxon>
        <taxon>Chelicerata</taxon>
        <taxon>Arachnida</taxon>
        <taxon>Araneae</taxon>
        <taxon>Araneomorphae</taxon>
        <taxon>Entelegynae</taxon>
        <taxon>Araneoidea</taxon>
        <taxon>Nephilidae</taxon>
        <taxon>Nephila</taxon>
    </lineage>
</organism>
<evidence type="ECO:0000313" key="1">
    <source>
        <dbReference type="EMBL" id="GFU04070.1"/>
    </source>
</evidence>
<accession>A0A8X6QAC8</accession>
<protein>
    <submittedName>
        <fullName evidence="1">Uncharacterized protein</fullName>
    </submittedName>
</protein>
<reference evidence="1" key="1">
    <citation type="submission" date="2020-08" db="EMBL/GenBank/DDBJ databases">
        <title>Multicomponent nature underlies the extraordinary mechanical properties of spider dragline silk.</title>
        <authorList>
            <person name="Kono N."/>
            <person name="Nakamura H."/>
            <person name="Mori M."/>
            <person name="Yoshida Y."/>
            <person name="Ohtoshi R."/>
            <person name="Malay A.D."/>
            <person name="Moran D.A.P."/>
            <person name="Tomita M."/>
            <person name="Numata K."/>
            <person name="Arakawa K."/>
        </authorList>
    </citation>
    <scope>NUCLEOTIDE SEQUENCE</scope>
</reference>
<dbReference type="Proteomes" id="UP000887013">
    <property type="component" value="Unassembled WGS sequence"/>
</dbReference>
<gene>
    <name evidence="1" type="ORF">NPIL_122301</name>
</gene>
<comment type="caution">
    <text evidence="1">The sequence shown here is derived from an EMBL/GenBank/DDBJ whole genome shotgun (WGS) entry which is preliminary data.</text>
</comment>
<dbReference type="AlphaFoldDB" id="A0A8X6QAC8"/>
<keyword evidence="2" id="KW-1185">Reference proteome</keyword>
<dbReference type="EMBL" id="BMAW01076971">
    <property type="protein sequence ID" value="GFU04070.1"/>
    <property type="molecule type" value="Genomic_DNA"/>
</dbReference>
<proteinExistence type="predicted"/>
<name>A0A8X6QAC8_NEPPI</name>